<feature type="domain" description="Carboxylesterase type B" evidence="4">
    <location>
        <begin position="36"/>
        <end position="420"/>
    </location>
</feature>
<keyword evidence="3" id="KW-0732">Signal</keyword>
<dbReference type="ESTHER" id="spos1-u7py39">
    <property type="family name" value="Fungal_carboxylesterase_lipase"/>
</dbReference>
<feature type="chain" id="PRO_5005116994" description="Carboxylic ester hydrolase" evidence="3">
    <location>
        <begin position="22"/>
        <end position="583"/>
    </location>
</feature>
<evidence type="ECO:0000256" key="1">
    <source>
        <dbReference type="ARBA" id="ARBA00005964"/>
    </source>
</evidence>
<dbReference type="GeneID" id="27672405"/>
<evidence type="ECO:0000313" key="5">
    <source>
        <dbReference type="EMBL" id="KJR85740.1"/>
    </source>
</evidence>
<dbReference type="InterPro" id="IPR050309">
    <property type="entry name" value="Type-B_Carboxylest/Lipase"/>
</dbReference>
<dbReference type="EC" id="3.1.1.-" evidence="3"/>
<accession>A0A0F2MA81</accession>
<dbReference type="InterPro" id="IPR002018">
    <property type="entry name" value="CarbesteraseB"/>
</dbReference>
<keyword evidence="2 3" id="KW-0378">Hydrolase</keyword>
<dbReference type="GO" id="GO:0016787">
    <property type="term" value="F:hydrolase activity"/>
    <property type="evidence" value="ECO:0007669"/>
    <property type="project" value="UniProtKB-KW"/>
</dbReference>
<dbReference type="InterPro" id="IPR019826">
    <property type="entry name" value="Carboxylesterase_B_AS"/>
</dbReference>
<reference evidence="5 6" key="1">
    <citation type="journal article" date="2014" name="BMC Genomics">
        <title>Comparative genomics of the major fungal agents of human and animal Sporotrichosis: Sporothrix schenckii and Sporothrix brasiliensis.</title>
        <authorList>
            <person name="Teixeira M.M."/>
            <person name="de Almeida L.G."/>
            <person name="Kubitschek-Barreira P."/>
            <person name="Alves F.L."/>
            <person name="Kioshima E.S."/>
            <person name="Abadio A.K."/>
            <person name="Fernandes L."/>
            <person name="Derengowski L.S."/>
            <person name="Ferreira K.S."/>
            <person name="Souza R.C."/>
            <person name="Ruiz J.C."/>
            <person name="de Andrade N.C."/>
            <person name="Paes H.C."/>
            <person name="Nicola A.M."/>
            <person name="Albuquerque P."/>
            <person name="Gerber A.L."/>
            <person name="Martins V.P."/>
            <person name="Peconick L.D."/>
            <person name="Neto A.V."/>
            <person name="Chaucanez C.B."/>
            <person name="Silva P.A."/>
            <person name="Cunha O.L."/>
            <person name="de Oliveira F.F."/>
            <person name="dos Santos T.C."/>
            <person name="Barros A.L."/>
            <person name="Soares M.A."/>
            <person name="de Oliveira L.M."/>
            <person name="Marini M.M."/>
            <person name="Villalobos-Duno H."/>
            <person name="Cunha M.M."/>
            <person name="de Hoog S."/>
            <person name="da Silveira J.F."/>
            <person name="Henrissat B."/>
            <person name="Nino-Vega G.A."/>
            <person name="Cisalpino P.S."/>
            <person name="Mora-Montes H.M."/>
            <person name="Almeida S.R."/>
            <person name="Stajich J.E."/>
            <person name="Lopes-Bezerra L.M."/>
            <person name="Vasconcelos A.T."/>
            <person name="Felipe M.S."/>
        </authorList>
    </citation>
    <scope>NUCLEOTIDE SEQUENCE [LARGE SCALE GENOMIC DNA]</scope>
    <source>
        <strain evidence="5 6">1099-18</strain>
    </source>
</reference>
<comment type="caution">
    <text evidence="5">The sequence shown here is derived from an EMBL/GenBank/DDBJ whole genome shotgun (WGS) entry which is preliminary data.</text>
</comment>
<protein>
    <recommendedName>
        <fullName evidence="3">Carboxylic ester hydrolase</fullName>
        <ecNumber evidence="3">3.1.1.-</ecNumber>
    </recommendedName>
</protein>
<dbReference type="Proteomes" id="UP000033710">
    <property type="component" value="Unassembled WGS sequence"/>
</dbReference>
<proteinExistence type="inferred from homology"/>
<dbReference type="Gene3D" id="3.40.50.1820">
    <property type="entry name" value="alpha/beta hydrolase"/>
    <property type="match status" value="1"/>
</dbReference>
<organism evidence="5 6">
    <name type="scientific">Sporothrix schenckii 1099-18</name>
    <dbReference type="NCBI Taxonomy" id="1397361"/>
    <lineage>
        <taxon>Eukaryota</taxon>
        <taxon>Fungi</taxon>
        <taxon>Dikarya</taxon>
        <taxon>Ascomycota</taxon>
        <taxon>Pezizomycotina</taxon>
        <taxon>Sordariomycetes</taxon>
        <taxon>Sordariomycetidae</taxon>
        <taxon>Ophiostomatales</taxon>
        <taxon>Ophiostomataceae</taxon>
        <taxon>Sporothrix</taxon>
    </lineage>
</organism>
<feature type="signal peptide" evidence="3">
    <location>
        <begin position="1"/>
        <end position="21"/>
    </location>
</feature>
<dbReference type="InterPro" id="IPR029058">
    <property type="entry name" value="AB_hydrolase_fold"/>
</dbReference>
<dbReference type="SUPFAM" id="SSF53474">
    <property type="entry name" value="alpha/beta-Hydrolases"/>
    <property type="match status" value="1"/>
</dbReference>
<dbReference type="PROSITE" id="PS00122">
    <property type="entry name" value="CARBOXYLESTERASE_B_1"/>
    <property type="match status" value="1"/>
</dbReference>
<evidence type="ECO:0000256" key="2">
    <source>
        <dbReference type="ARBA" id="ARBA00022801"/>
    </source>
</evidence>
<dbReference type="OrthoDB" id="408631at2759"/>
<evidence type="ECO:0000259" key="4">
    <source>
        <dbReference type="Pfam" id="PF00135"/>
    </source>
</evidence>
<dbReference type="EMBL" id="AXCR01000007">
    <property type="protein sequence ID" value="KJR85740.1"/>
    <property type="molecule type" value="Genomic_DNA"/>
</dbReference>
<gene>
    <name evidence="5" type="ORF">SPSK_10878</name>
</gene>
<dbReference type="Pfam" id="PF00135">
    <property type="entry name" value="COesterase"/>
    <property type="match status" value="1"/>
</dbReference>
<dbReference type="RefSeq" id="XP_016588416.1">
    <property type="nucleotide sequence ID" value="XM_016737128.1"/>
</dbReference>
<dbReference type="AlphaFoldDB" id="A0A0F2MA81"/>
<comment type="similarity">
    <text evidence="1 3">Belongs to the type-B carboxylesterase/lipase family.</text>
</comment>
<dbReference type="PANTHER" id="PTHR11559">
    <property type="entry name" value="CARBOXYLESTERASE"/>
    <property type="match status" value="1"/>
</dbReference>
<dbReference type="VEuPathDB" id="FungiDB:SPSK_10878"/>
<sequence>MAKAANLVWVLALLLLAVAAASPRLNPKDIVVDADLDYGSFRGAYSDEYNITHWTTVPFAAPPVGRNRFRAPQPLPPLRPSASPALHNASRPFPMCPQREASGDEDCLYLGVYGRPWTTAERRANRLRPVVVVFFGGGFIRGSAALGLPPAAYPVLNVSEANNVLFVYPNYRTNAFGFLAGRDVGADAGSDTNAGLLDQQAALRWVQRYIHAFGGDAGSVSIWGQSAGGGGVLAQVVASSRRSSSAASGNETAPPLFHRAMASSPYWPKTYRYDAPEPQALYDDLVRRVGCEDDKNDTSARAGSDTLACLKAVDVQALRTASLAITADRDATATSSYAWAPVLDDTFLRQPLSSLTRTQQQGGRGASAGAGTLRAGFATYNTHEGENFVPTWLFPKRAANATADDDGRQFHTWLLRYLPTLNADDVAQVGRLYPLTGDVEDGGGADRAYSDGNPFGRAGLVYRDVTLACPAYWMTTLAATSWLAEYSISPAKHASDTYWWNTVDKAQKTDPLHYNSYAGALASFFATGDPNANKLTASSVPGLHDTTAGEEWAITADGFATWSLAQLQTRCDFWLSIAPRVSI</sequence>
<reference evidence="5 6" key="2">
    <citation type="journal article" date="2015" name="Eukaryot. Cell">
        <title>Asexual propagation of a virulent clone complex in a human and feline outbreak of sporotrichosis.</title>
        <authorList>
            <person name="Teixeira Mde M."/>
            <person name="Rodrigues A.M."/>
            <person name="Tsui C.K."/>
            <person name="de Almeida L.G."/>
            <person name="Van Diepeningen A.D."/>
            <person name="van den Ende B.G."/>
            <person name="Fernandes G.F."/>
            <person name="Kano R."/>
            <person name="Hamelin R.C."/>
            <person name="Lopes-Bezerra L.M."/>
            <person name="Vasconcelos A.T."/>
            <person name="de Hoog S."/>
            <person name="de Camargo Z.P."/>
            <person name="Felipe M.S."/>
        </authorList>
    </citation>
    <scope>NUCLEOTIDE SEQUENCE [LARGE SCALE GENOMIC DNA]</scope>
    <source>
        <strain evidence="5 6">1099-18</strain>
    </source>
</reference>
<dbReference type="KEGG" id="ssck:SPSK_10878"/>
<evidence type="ECO:0000256" key="3">
    <source>
        <dbReference type="RuleBase" id="RU361235"/>
    </source>
</evidence>
<name>A0A0F2MA81_SPOSC</name>
<evidence type="ECO:0000313" key="6">
    <source>
        <dbReference type="Proteomes" id="UP000033710"/>
    </source>
</evidence>